<feature type="compositionally biased region" description="Acidic residues" evidence="2">
    <location>
        <begin position="338"/>
        <end position="350"/>
    </location>
</feature>
<dbReference type="InterPro" id="IPR001005">
    <property type="entry name" value="SANT/Myb"/>
</dbReference>
<dbReference type="Gene3D" id="3.30.160.60">
    <property type="entry name" value="Classic Zinc Finger"/>
    <property type="match status" value="1"/>
</dbReference>
<evidence type="ECO:0000256" key="2">
    <source>
        <dbReference type="SAM" id="MobiDB-lite"/>
    </source>
</evidence>
<organism evidence="4 5">
    <name type="scientific">Nasonia vitripennis</name>
    <name type="common">Parasitic wasp</name>
    <dbReference type="NCBI Taxonomy" id="7425"/>
    <lineage>
        <taxon>Eukaryota</taxon>
        <taxon>Metazoa</taxon>
        <taxon>Ecdysozoa</taxon>
        <taxon>Arthropoda</taxon>
        <taxon>Hexapoda</taxon>
        <taxon>Insecta</taxon>
        <taxon>Pterygota</taxon>
        <taxon>Neoptera</taxon>
        <taxon>Endopterygota</taxon>
        <taxon>Hymenoptera</taxon>
        <taxon>Apocrita</taxon>
        <taxon>Proctotrupomorpha</taxon>
        <taxon>Chalcidoidea</taxon>
        <taxon>Pteromalidae</taxon>
        <taxon>Pteromalinae</taxon>
        <taxon>Nasonia</taxon>
    </lineage>
</organism>
<evidence type="ECO:0000256" key="1">
    <source>
        <dbReference type="PROSITE-ProRule" id="PRU00042"/>
    </source>
</evidence>
<feature type="region of interest" description="Disordered" evidence="2">
    <location>
        <begin position="297"/>
        <end position="380"/>
    </location>
</feature>
<name>A0A7M7H723_NASVI</name>
<gene>
    <name evidence="4" type="primary">103315419</name>
</gene>
<dbReference type="AlphaFoldDB" id="A0A7M7H723"/>
<protein>
    <recommendedName>
        <fullName evidence="3">C2H2-type domain-containing protein</fullName>
    </recommendedName>
</protein>
<feature type="region of interest" description="Disordered" evidence="2">
    <location>
        <begin position="1"/>
        <end position="78"/>
    </location>
</feature>
<dbReference type="GO" id="GO:0008270">
    <property type="term" value="F:zinc ion binding"/>
    <property type="evidence" value="ECO:0007669"/>
    <property type="project" value="UniProtKB-KW"/>
</dbReference>
<dbReference type="CDD" id="cd00167">
    <property type="entry name" value="SANT"/>
    <property type="match status" value="1"/>
</dbReference>
<feature type="domain" description="C2H2-type" evidence="3">
    <location>
        <begin position="163"/>
        <end position="191"/>
    </location>
</feature>
<dbReference type="PANTHER" id="PTHR19446">
    <property type="entry name" value="REVERSE TRANSCRIPTASES"/>
    <property type="match status" value="1"/>
</dbReference>
<evidence type="ECO:0000313" key="4">
    <source>
        <dbReference type="EnsemblMetazoa" id="XP_008202384"/>
    </source>
</evidence>
<evidence type="ECO:0000313" key="5">
    <source>
        <dbReference type="Proteomes" id="UP000002358"/>
    </source>
</evidence>
<dbReference type="EnsemblMetazoa" id="XM_008204162">
    <property type="protein sequence ID" value="XP_008202384"/>
    <property type="gene ID" value="LOC103315419"/>
</dbReference>
<evidence type="ECO:0000259" key="3">
    <source>
        <dbReference type="PROSITE" id="PS50157"/>
    </source>
</evidence>
<dbReference type="KEGG" id="nvi:103315419"/>
<keyword evidence="5" id="KW-1185">Reference proteome</keyword>
<feature type="compositionally biased region" description="Basic and acidic residues" evidence="2">
    <location>
        <begin position="184"/>
        <end position="200"/>
    </location>
</feature>
<sequence length="694" mass="77468">MDSGNNVASEPRGAVDVTSAAPIGAELNAEPCEGRNQRREAALSAQTRRRNSARRARNAQQADEPGDDEEIETHGPLTIRTSEPMEIVAIAKNPQACPKCLQGGTQLLCMGSWELSRHINKEHPSVDVTWVCGACQRRCTTLRSWSCHVLHCKGRQEPKDLPFKCEHCSLSFDSQIGLSQHERHVHPEVRNDKRAAEANKPKGKSGRRPSIWSDEDLLLIRELESEYHGARNINEKIAEHFPDRTGRQVSDARRRKDYAALRGRGGPQGPAEGVEAIEEVDEGEIPEGEELVATDGAALESGPPENGGSAPAEQVNAPALESSSQQDRECSPAVGSDEQIEDSSDDDEFSDALGEISLPEPLSVERTTISPPPRDDWKGPMRWEICNASEEAGSYANWVTGLQELVRNNALSEIGLDSLYDQLIQIMRHPSDDNEQDHLQLNARGPPRRGHRKNRRRRRLTAADRKRFAFARCQDLWNNNPMKLAELVIANDLSILQSRQAPGRTETQTLYNELWGRVGPNIEAPRRTEDPIPVSRIFNPITPQEIMGRIRRIKNDSAAGPDGVTKDDLRGRGVSIALSKLFNSILLAGYYPKAWRENRTTLLPKPDKDPADVKNWRHITISSMVSRVYSGLLDQRVRAIIKQCDRQKGFTEENGCFSNIQLLDDAVSNAKKRAVSLLSWMFRKHSNSTLSRMP</sequence>
<dbReference type="Proteomes" id="UP000002358">
    <property type="component" value="Chromosome 5"/>
</dbReference>
<accession>A0A7M7H723</accession>
<dbReference type="PROSITE" id="PS00028">
    <property type="entry name" value="ZINC_FINGER_C2H2_1"/>
    <property type="match status" value="1"/>
</dbReference>
<feature type="compositionally biased region" description="Basic residues" evidence="2">
    <location>
        <begin position="446"/>
        <end position="460"/>
    </location>
</feature>
<reference evidence="4" key="1">
    <citation type="submission" date="2021-01" db="UniProtKB">
        <authorList>
            <consortium name="EnsemblMetazoa"/>
        </authorList>
    </citation>
    <scope>IDENTIFICATION</scope>
</reference>
<feature type="compositionally biased region" description="Basic and acidic residues" evidence="2">
    <location>
        <begin position="32"/>
        <end position="41"/>
    </location>
</feature>
<dbReference type="InterPro" id="IPR013087">
    <property type="entry name" value="Znf_C2H2_type"/>
</dbReference>
<dbReference type="SMART" id="SM00355">
    <property type="entry name" value="ZnF_C2H2"/>
    <property type="match status" value="3"/>
</dbReference>
<dbReference type="PROSITE" id="PS50157">
    <property type="entry name" value="ZINC_FINGER_C2H2_2"/>
    <property type="match status" value="1"/>
</dbReference>
<keyword evidence="1" id="KW-0479">Metal-binding</keyword>
<feature type="region of interest" description="Disordered" evidence="2">
    <location>
        <begin position="431"/>
        <end position="461"/>
    </location>
</feature>
<keyword evidence="1" id="KW-0863">Zinc-finger</keyword>
<keyword evidence="1" id="KW-0862">Zinc</keyword>
<feature type="compositionally biased region" description="Basic residues" evidence="2">
    <location>
        <begin position="47"/>
        <end position="57"/>
    </location>
</feature>
<dbReference type="InParanoid" id="A0A7M7H723"/>
<dbReference type="OrthoDB" id="9802488at2759"/>
<feature type="region of interest" description="Disordered" evidence="2">
    <location>
        <begin position="184"/>
        <end position="209"/>
    </location>
</feature>
<proteinExistence type="predicted"/>